<dbReference type="EMBL" id="VSSQ01058636">
    <property type="protein sequence ID" value="MPN12306.1"/>
    <property type="molecule type" value="Genomic_DNA"/>
</dbReference>
<protein>
    <submittedName>
        <fullName evidence="1">Uncharacterized protein</fullName>
    </submittedName>
</protein>
<organism evidence="1">
    <name type="scientific">bioreactor metagenome</name>
    <dbReference type="NCBI Taxonomy" id="1076179"/>
    <lineage>
        <taxon>unclassified sequences</taxon>
        <taxon>metagenomes</taxon>
        <taxon>ecological metagenomes</taxon>
    </lineage>
</organism>
<sequence>MTSAPSKQKPEEGTRYLRLSQYRNEDNNRLVYNGINNIKNVFIMIFLEKIKDNDKNVCQYDGSMLS</sequence>
<dbReference type="AlphaFoldDB" id="A0A645FFD1"/>
<accession>A0A645FFD1</accession>
<name>A0A645FFD1_9ZZZZ</name>
<evidence type="ECO:0000313" key="1">
    <source>
        <dbReference type="EMBL" id="MPN12306.1"/>
    </source>
</evidence>
<proteinExistence type="predicted"/>
<comment type="caution">
    <text evidence="1">The sequence shown here is derived from an EMBL/GenBank/DDBJ whole genome shotgun (WGS) entry which is preliminary data.</text>
</comment>
<reference evidence="1" key="1">
    <citation type="submission" date="2019-08" db="EMBL/GenBank/DDBJ databases">
        <authorList>
            <person name="Kucharzyk K."/>
            <person name="Murdoch R.W."/>
            <person name="Higgins S."/>
            <person name="Loffler F."/>
        </authorList>
    </citation>
    <scope>NUCLEOTIDE SEQUENCE</scope>
</reference>
<gene>
    <name evidence="1" type="ORF">SDC9_159622</name>
</gene>